<name>A0A9P4VNG3_9PEZI</name>
<accession>A0A9P4VNG3</accession>
<dbReference type="Proteomes" id="UP000799429">
    <property type="component" value="Unassembled WGS sequence"/>
</dbReference>
<evidence type="ECO:0000313" key="1">
    <source>
        <dbReference type="EMBL" id="KAF2839696.1"/>
    </source>
</evidence>
<dbReference type="AlphaFoldDB" id="A0A9P4VNG3"/>
<keyword evidence="2" id="KW-1185">Reference proteome</keyword>
<sequence>MYFGDMDPLGGNRLETHLIYGIPIDSDALSTSLLIYSIRPTKESILSKITANKLPTELTDLIVNHWVLAVRPIIIRHVNRNWVLHHFDPVLKPWRRKDLGDDKTCEVITETLKSLERKLNFRILTWNSFFPGPPDLLRTNKLFLSTYHASPSLLKSTLPPCSRELSIFLFHLHRSVQPISSPKSTLWDWGRHYQTTEFFTPFTNTPYVGRGALEYALRLSISRFDEVPESIQDYLPGLDVQAAKEGRKVWGEARLQRFVASLGLQERNELAVWPWRNYLVDHPLIVDVASPFFFVITRMVPTSYRPPWL</sequence>
<organism evidence="1 2">
    <name type="scientific">Patellaria atrata CBS 101060</name>
    <dbReference type="NCBI Taxonomy" id="1346257"/>
    <lineage>
        <taxon>Eukaryota</taxon>
        <taxon>Fungi</taxon>
        <taxon>Dikarya</taxon>
        <taxon>Ascomycota</taxon>
        <taxon>Pezizomycotina</taxon>
        <taxon>Dothideomycetes</taxon>
        <taxon>Dothideomycetes incertae sedis</taxon>
        <taxon>Patellariales</taxon>
        <taxon>Patellariaceae</taxon>
        <taxon>Patellaria</taxon>
    </lineage>
</organism>
<dbReference type="EMBL" id="MU006094">
    <property type="protein sequence ID" value="KAF2839696.1"/>
    <property type="molecule type" value="Genomic_DNA"/>
</dbReference>
<proteinExistence type="predicted"/>
<gene>
    <name evidence="1" type="ORF">M501DRAFT_991709</name>
</gene>
<protein>
    <submittedName>
        <fullName evidence="1">Uncharacterized protein</fullName>
    </submittedName>
</protein>
<comment type="caution">
    <text evidence="1">The sequence shown here is derived from an EMBL/GenBank/DDBJ whole genome shotgun (WGS) entry which is preliminary data.</text>
</comment>
<evidence type="ECO:0000313" key="2">
    <source>
        <dbReference type="Proteomes" id="UP000799429"/>
    </source>
</evidence>
<reference evidence="1" key="1">
    <citation type="journal article" date="2020" name="Stud. Mycol.">
        <title>101 Dothideomycetes genomes: a test case for predicting lifestyles and emergence of pathogens.</title>
        <authorList>
            <person name="Haridas S."/>
            <person name="Albert R."/>
            <person name="Binder M."/>
            <person name="Bloem J."/>
            <person name="Labutti K."/>
            <person name="Salamov A."/>
            <person name="Andreopoulos B."/>
            <person name="Baker S."/>
            <person name="Barry K."/>
            <person name="Bills G."/>
            <person name="Bluhm B."/>
            <person name="Cannon C."/>
            <person name="Castanera R."/>
            <person name="Culley D."/>
            <person name="Daum C."/>
            <person name="Ezra D."/>
            <person name="Gonzalez J."/>
            <person name="Henrissat B."/>
            <person name="Kuo A."/>
            <person name="Liang C."/>
            <person name="Lipzen A."/>
            <person name="Lutzoni F."/>
            <person name="Magnuson J."/>
            <person name="Mondo S."/>
            <person name="Nolan M."/>
            <person name="Ohm R."/>
            <person name="Pangilinan J."/>
            <person name="Park H.-J."/>
            <person name="Ramirez L."/>
            <person name="Alfaro M."/>
            <person name="Sun H."/>
            <person name="Tritt A."/>
            <person name="Yoshinaga Y."/>
            <person name="Zwiers L.-H."/>
            <person name="Turgeon B."/>
            <person name="Goodwin S."/>
            <person name="Spatafora J."/>
            <person name="Crous P."/>
            <person name="Grigoriev I."/>
        </authorList>
    </citation>
    <scope>NUCLEOTIDE SEQUENCE</scope>
    <source>
        <strain evidence="1">CBS 101060</strain>
    </source>
</reference>